<organism evidence="1 2">
    <name type="scientific">Cupriavidus taiwanensis</name>
    <dbReference type="NCBI Taxonomy" id="164546"/>
    <lineage>
        <taxon>Bacteria</taxon>
        <taxon>Pseudomonadati</taxon>
        <taxon>Pseudomonadota</taxon>
        <taxon>Betaproteobacteria</taxon>
        <taxon>Burkholderiales</taxon>
        <taxon>Burkholderiaceae</taxon>
        <taxon>Cupriavidus</taxon>
    </lineage>
</organism>
<dbReference type="Proteomes" id="UP000256805">
    <property type="component" value="Unassembled WGS sequence"/>
</dbReference>
<name>A0A375IY80_9BURK</name>
<dbReference type="GO" id="GO:0004519">
    <property type="term" value="F:endonuclease activity"/>
    <property type="evidence" value="ECO:0007669"/>
    <property type="project" value="UniProtKB-KW"/>
</dbReference>
<dbReference type="CDD" id="cd00085">
    <property type="entry name" value="HNHc"/>
    <property type="match status" value="1"/>
</dbReference>
<keyword evidence="1" id="KW-0378">Hydrolase</keyword>
<gene>
    <name evidence="1" type="ORF">CBM2634_A170092</name>
</gene>
<accession>A0A375IY80</accession>
<protein>
    <submittedName>
        <fullName evidence="1">HNH endonuclease</fullName>
    </submittedName>
</protein>
<evidence type="ECO:0000313" key="2">
    <source>
        <dbReference type="Proteomes" id="UP000256805"/>
    </source>
</evidence>
<evidence type="ECO:0000313" key="1">
    <source>
        <dbReference type="EMBL" id="SPR97362.1"/>
    </source>
</evidence>
<keyword evidence="1" id="KW-0255">Endonuclease</keyword>
<dbReference type="InterPro" id="IPR003615">
    <property type="entry name" value="HNH_nuc"/>
</dbReference>
<sequence>MCYWKCVVSKRLKRMPMLSGRLAPEGSRTPIMEPGSWRTSALTSAERGYGYRWQKERAAHLREHPFCEYCLREMRISAASVAAVILECAGRGLSAPYGNVVDHRIPHRGDQMLFWDRSNWQTLCVFHHSGAKQKEELRTI</sequence>
<dbReference type="EMBL" id="OVTA01000009">
    <property type="protein sequence ID" value="SPR97362.1"/>
    <property type="molecule type" value="Genomic_DNA"/>
</dbReference>
<reference evidence="1 2" key="1">
    <citation type="submission" date="2018-01" db="EMBL/GenBank/DDBJ databases">
        <authorList>
            <person name="Gaut B.S."/>
            <person name="Morton B.R."/>
            <person name="Clegg M.T."/>
            <person name="Duvall M.R."/>
        </authorList>
    </citation>
    <scope>NUCLEOTIDE SEQUENCE [LARGE SCALE GENOMIC DNA]</scope>
    <source>
        <strain evidence="1">Cupriavidus taiwanensis cmp 52</strain>
    </source>
</reference>
<dbReference type="AlphaFoldDB" id="A0A375IY80"/>
<keyword evidence="1" id="KW-0540">Nuclease</keyword>
<proteinExistence type="predicted"/>